<evidence type="ECO:0000313" key="4">
    <source>
        <dbReference type="EMBL" id="MCP2365824.1"/>
    </source>
</evidence>
<dbReference type="Pfam" id="PF01740">
    <property type="entry name" value="STAS"/>
    <property type="match status" value="1"/>
</dbReference>
<name>A0A9X2GY56_9ACTN</name>
<feature type="domain" description="STAS" evidence="3">
    <location>
        <begin position="1"/>
        <end position="110"/>
    </location>
</feature>
<evidence type="ECO:0000256" key="2">
    <source>
        <dbReference type="RuleBase" id="RU003749"/>
    </source>
</evidence>
<dbReference type="Gene3D" id="3.30.750.24">
    <property type="entry name" value="STAS domain"/>
    <property type="match status" value="1"/>
</dbReference>
<keyword evidence="5" id="KW-1185">Reference proteome</keyword>
<organism evidence="4 5">
    <name type="scientific">Nonomuraea thailandensis</name>
    <dbReference type="NCBI Taxonomy" id="1188745"/>
    <lineage>
        <taxon>Bacteria</taxon>
        <taxon>Bacillati</taxon>
        <taxon>Actinomycetota</taxon>
        <taxon>Actinomycetes</taxon>
        <taxon>Streptosporangiales</taxon>
        <taxon>Streptosporangiaceae</taxon>
        <taxon>Nonomuraea</taxon>
    </lineage>
</organism>
<evidence type="ECO:0000256" key="1">
    <source>
        <dbReference type="ARBA" id="ARBA00009013"/>
    </source>
</evidence>
<dbReference type="SUPFAM" id="SSF52091">
    <property type="entry name" value="SpoIIaa-like"/>
    <property type="match status" value="1"/>
</dbReference>
<evidence type="ECO:0000313" key="5">
    <source>
        <dbReference type="Proteomes" id="UP001139648"/>
    </source>
</evidence>
<dbReference type="CDD" id="cd07043">
    <property type="entry name" value="STAS_anti-anti-sigma_factors"/>
    <property type="match status" value="1"/>
</dbReference>
<dbReference type="GO" id="GO:0043856">
    <property type="term" value="F:anti-sigma factor antagonist activity"/>
    <property type="evidence" value="ECO:0007669"/>
    <property type="project" value="InterPro"/>
</dbReference>
<dbReference type="Proteomes" id="UP001139648">
    <property type="component" value="Unassembled WGS sequence"/>
</dbReference>
<reference evidence="4" key="1">
    <citation type="submission" date="2022-06" db="EMBL/GenBank/DDBJ databases">
        <title>Sequencing the genomes of 1000 actinobacteria strains.</title>
        <authorList>
            <person name="Klenk H.-P."/>
        </authorList>
    </citation>
    <scope>NUCLEOTIDE SEQUENCE</scope>
    <source>
        <strain evidence="4">DSM 46694</strain>
    </source>
</reference>
<protein>
    <recommendedName>
        <fullName evidence="2">Anti-sigma factor antagonist</fullName>
    </recommendedName>
</protein>
<dbReference type="InterPro" id="IPR002645">
    <property type="entry name" value="STAS_dom"/>
</dbReference>
<evidence type="ECO:0000259" key="3">
    <source>
        <dbReference type="PROSITE" id="PS50801"/>
    </source>
</evidence>
<dbReference type="PANTHER" id="PTHR33495">
    <property type="entry name" value="ANTI-SIGMA FACTOR ANTAGONIST TM_1081-RELATED-RELATED"/>
    <property type="match status" value="1"/>
</dbReference>
<dbReference type="PROSITE" id="PS50801">
    <property type="entry name" value="STAS"/>
    <property type="match status" value="1"/>
</dbReference>
<comment type="similarity">
    <text evidence="1 2">Belongs to the anti-sigma-factor antagonist family.</text>
</comment>
<accession>A0A9X2GY56</accession>
<comment type="caution">
    <text evidence="4">The sequence shown here is derived from an EMBL/GenBank/DDBJ whole genome shotgun (WGS) entry which is preliminary data.</text>
</comment>
<proteinExistence type="inferred from homology"/>
<sequence>MRLTCRHLPGASVITIDGEVDATTSGELENYLALARRSLDDHLVIDASRLTFLDSSGLSVLLAAAVLAQAHGVAVHLAGPHPRVARILEITGTIAMVHTHDHLEQALAAVERLTAPGITEAGLGQA</sequence>
<dbReference type="InterPro" id="IPR003658">
    <property type="entry name" value="Anti-sigma_ant"/>
</dbReference>
<dbReference type="AlphaFoldDB" id="A0A9X2GY56"/>
<dbReference type="PANTHER" id="PTHR33495:SF2">
    <property type="entry name" value="ANTI-SIGMA FACTOR ANTAGONIST TM_1081-RELATED"/>
    <property type="match status" value="1"/>
</dbReference>
<dbReference type="InterPro" id="IPR036513">
    <property type="entry name" value="STAS_dom_sf"/>
</dbReference>
<dbReference type="EMBL" id="JAMZEB010000004">
    <property type="protein sequence ID" value="MCP2365824.1"/>
    <property type="molecule type" value="Genomic_DNA"/>
</dbReference>
<gene>
    <name evidence="4" type="ORF">HD597_012928</name>
</gene>
<dbReference type="RefSeq" id="WP_253760381.1">
    <property type="nucleotide sequence ID" value="NZ_BAABKA010000019.1"/>
</dbReference>
<dbReference type="NCBIfam" id="TIGR00377">
    <property type="entry name" value="ant_ant_sig"/>
    <property type="match status" value="1"/>
</dbReference>